<feature type="transmembrane region" description="Helical" evidence="5">
    <location>
        <begin position="6"/>
        <end position="27"/>
    </location>
</feature>
<evidence type="ECO:0000256" key="3">
    <source>
        <dbReference type="ARBA" id="ARBA00022989"/>
    </source>
</evidence>
<feature type="transmembrane region" description="Helical" evidence="5">
    <location>
        <begin position="229"/>
        <end position="249"/>
    </location>
</feature>
<reference evidence="7 8" key="1">
    <citation type="submission" date="2020-01" db="EMBL/GenBank/DDBJ databases">
        <title>Genomes assembled from Gulf of Kutch pelagic sediment metagenomes.</title>
        <authorList>
            <person name="Chandrashekar M."/>
            <person name="Mahajan M.S."/>
            <person name="Dave K.J."/>
            <person name="Vatsa P."/>
            <person name="Nathani N.M."/>
        </authorList>
    </citation>
    <scope>NUCLEOTIDE SEQUENCE [LARGE SCALE GENOMIC DNA]</scope>
    <source>
        <strain evidence="7">KS3-K002</strain>
    </source>
</reference>
<feature type="transmembrane region" description="Helical" evidence="5">
    <location>
        <begin position="141"/>
        <end position="161"/>
    </location>
</feature>
<evidence type="ECO:0000256" key="5">
    <source>
        <dbReference type="SAM" id="Phobius"/>
    </source>
</evidence>
<evidence type="ECO:0000313" key="8">
    <source>
        <dbReference type="Proteomes" id="UP000702544"/>
    </source>
</evidence>
<organism evidence="7 8">
    <name type="scientific">Candidatus Kutchimonas denitrificans</name>
    <dbReference type="NCBI Taxonomy" id="3056748"/>
    <lineage>
        <taxon>Bacteria</taxon>
        <taxon>Pseudomonadati</taxon>
        <taxon>Gemmatimonadota</taxon>
        <taxon>Gemmatimonadia</taxon>
        <taxon>Candidatus Palauibacterales</taxon>
        <taxon>Candidatus Palauibacteraceae</taxon>
        <taxon>Candidatus Kutchimonas</taxon>
    </lineage>
</organism>
<feature type="transmembrane region" description="Helical" evidence="5">
    <location>
        <begin position="256"/>
        <end position="276"/>
    </location>
</feature>
<dbReference type="GO" id="GO:0005262">
    <property type="term" value="F:calcium channel activity"/>
    <property type="evidence" value="ECO:0007669"/>
    <property type="project" value="TreeGrafter"/>
</dbReference>
<accession>A0AAE5CD01</accession>
<feature type="transmembrane region" description="Helical" evidence="5">
    <location>
        <begin position="195"/>
        <end position="217"/>
    </location>
</feature>
<feature type="transmembrane region" description="Helical" evidence="5">
    <location>
        <begin position="114"/>
        <end position="135"/>
    </location>
</feature>
<comment type="subcellular location">
    <subcellularLocation>
        <location evidence="1">Membrane</location>
        <topology evidence="1">Multi-pass membrane protein</topology>
    </subcellularLocation>
</comment>
<evidence type="ECO:0000256" key="1">
    <source>
        <dbReference type="ARBA" id="ARBA00004141"/>
    </source>
</evidence>
<dbReference type="PROSITE" id="PS51257">
    <property type="entry name" value="PROKAR_LIPOPROTEIN"/>
    <property type="match status" value="1"/>
</dbReference>
<feature type="transmembrane region" description="Helical" evidence="5">
    <location>
        <begin position="39"/>
        <end position="59"/>
    </location>
</feature>
<keyword evidence="4 5" id="KW-0472">Membrane</keyword>
<sequence>MFREFFYAMSPAAAWAAFAGCLVLILYTGTRLSRYADLIAVRTGLGGVWVGLVLLAVVTSAPELITGLSAILVVGEPDLAVGSALGSCIYNLIIIAILDFIYRPGSIYTGIRHSHSLSAGFGVILLGTVAGVIFVEHNFAILPLGPIGVYTLIAPVIYVLAMRSVFFFERRLDGVGELTSAEAKARAAHRGLTEVYLRFGLNALGLIAAATVLPVIGEALARIMGWHETFVGTIFLAFATSVPEIVISVQAVRIGAVDLAIGGIFGSNLFDLLIIAVEDVAYLPGSVLAATSEQHLLTAVAALTMTGIAIVGLCSRPQPKVFRVMGWASLGLFVVGLFSALVLYLLGING</sequence>
<dbReference type="InterPro" id="IPR044880">
    <property type="entry name" value="NCX_ion-bd_dom_sf"/>
</dbReference>
<dbReference type="Gene3D" id="1.20.1420.30">
    <property type="entry name" value="NCX, central ion-binding region"/>
    <property type="match status" value="1"/>
</dbReference>
<feature type="domain" description="Sodium/calcium exchanger membrane region" evidence="6">
    <location>
        <begin position="14"/>
        <end position="137"/>
    </location>
</feature>
<dbReference type="InterPro" id="IPR004481">
    <property type="entry name" value="K/Na/Ca-exchanger"/>
</dbReference>
<evidence type="ECO:0000259" key="6">
    <source>
        <dbReference type="Pfam" id="PF01699"/>
    </source>
</evidence>
<dbReference type="EMBL" id="JAACAK010000049">
    <property type="protein sequence ID" value="NIR74894.1"/>
    <property type="molecule type" value="Genomic_DNA"/>
</dbReference>
<feature type="transmembrane region" description="Helical" evidence="5">
    <location>
        <begin position="79"/>
        <end position="102"/>
    </location>
</feature>
<dbReference type="Pfam" id="PF01699">
    <property type="entry name" value="Na_Ca_ex"/>
    <property type="match status" value="2"/>
</dbReference>
<name>A0AAE5CD01_9BACT</name>
<dbReference type="PANTHER" id="PTHR10846">
    <property type="entry name" value="SODIUM/POTASSIUM/CALCIUM EXCHANGER"/>
    <property type="match status" value="1"/>
</dbReference>
<evidence type="ECO:0000256" key="4">
    <source>
        <dbReference type="ARBA" id="ARBA00023136"/>
    </source>
</evidence>
<dbReference type="PANTHER" id="PTHR10846:SF8">
    <property type="entry name" value="INNER MEMBRANE PROTEIN YRBG"/>
    <property type="match status" value="1"/>
</dbReference>
<keyword evidence="2 5" id="KW-0812">Transmembrane</keyword>
<evidence type="ECO:0000313" key="7">
    <source>
        <dbReference type="EMBL" id="NIR74894.1"/>
    </source>
</evidence>
<protein>
    <submittedName>
        <fullName evidence="7">Sodium:calcium antiporter</fullName>
    </submittedName>
</protein>
<keyword evidence="3 5" id="KW-1133">Transmembrane helix</keyword>
<feature type="transmembrane region" description="Helical" evidence="5">
    <location>
        <begin position="296"/>
        <end position="315"/>
    </location>
</feature>
<evidence type="ECO:0000256" key="2">
    <source>
        <dbReference type="ARBA" id="ARBA00022692"/>
    </source>
</evidence>
<dbReference type="GO" id="GO:0005886">
    <property type="term" value="C:plasma membrane"/>
    <property type="evidence" value="ECO:0007669"/>
    <property type="project" value="TreeGrafter"/>
</dbReference>
<dbReference type="Proteomes" id="UP000702544">
    <property type="component" value="Unassembled WGS sequence"/>
</dbReference>
<dbReference type="GO" id="GO:0008273">
    <property type="term" value="F:calcium, potassium:sodium antiporter activity"/>
    <property type="evidence" value="ECO:0007669"/>
    <property type="project" value="TreeGrafter"/>
</dbReference>
<proteinExistence type="predicted"/>
<dbReference type="InterPro" id="IPR004837">
    <property type="entry name" value="NaCa_Exmemb"/>
</dbReference>
<gene>
    <name evidence="7" type="ORF">GWO12_07240</name>
</gene>
<dbReference type="GO" id="GO:0006874">
    <property type="term" value="P:intracellular calcium ion homeostasis"/>
    <property type="evidence" value="ECO:0007669"/>
    <property type="project" value="TreeGrafter"/>
</dbReference>
<comment type="caution">
    <text evidence="7">The sequence shown here is derived from an EMBL/GenBank/DDBJ whole genome shotgun (WGS) entry which is preliminary data.</text>
</comment>
<dbReference type="AlphaFoldDB" id="A0AAE5CD01"/>
<feature type="transmembrane region" description="Helical" evidence="5">
    <location>
        <begin position="327"/>
        <end position="347"/>
    </location>
</feature>
<feature type="domain" description="Sodium/calcium exchanger membrane region" evidence="6">
    <location>
        <begin position="198"/>
        <end position="339"/>
    </location>
</feature>